<reference evidence="3" key="1">
    <citation type="submission" date="2019-08" db="EMBL/GenBank/DDBJ databases">
        <title>Limnoglobus roseus gen. nov., sp. nov., a novel freshwater planctomycete with a giant genome from the family Gemmataceae.</title>
        <authorList>
            <person name="Kulichevskaya I.S."/>
            <person name="Naumoff D.G."/>
            <person name="Miroshnikov K."/>
            <person name="Ivanova A."/>
            <person name="Philippov D.A."/>
            <person name="Hakobyan A."/>
            <person name="Rijpstra I.C."/>
            <person name="Sinninghe Damste J.S."/>
            <person name="Liesack W."/>
            <person name="Dedysh S.N."/>
        </authorList>
    </citation>
    <scope>NUCLEOTIDE SEQUENCE [LARGE SCALE GENOMIC DNA]</scope>
    <source>
        <strain evidence="3">PX52</strain>
    </source>
</reference>
<dbReference type="PANTHER" id="PTHR34043:SF3">
    <property type="entry name" value="ALPHA_BETA-HYDROLASES SUPERFAMILY PROTEIN"/>
    <property type="match status" value="1"/>
</dbReference>
<dbReference type="PANTHER" id="PTHR34043">
    <property type="entry name" value="ALPHA/BETA-HYDROLASES SUPERFAMILY PROTEIN"/>
    <property type="match status" value="1"/>
</dbReference>
<dbReference type="AlphaFoldDB" id="A0A5C1AED3"/>
<accession>A0A5C1AED3</accession>
<keyword evidence="3" id="KW-1185">Reference proteome</keyword>
<evidence type="ECO:0000259" key="1">
    <source>
        <dbReference type="Pfam" id="PF00561"/>
    </source>
</evidence>
<evidence type="ECO:0000313" key="2">
    <source>
        <dbReference type="EMBL" id="QEL16082.1"/>
    </source>
</evidence>
<feature type="domain" description="AB hydrolase-1" evidence="1">
    <location>
        <begin position="67"/>
        <end position="148"/>
    </location>
</feature>
<dbReference type="Proteomes" id="UP000324974">
    <property type="component" value="Chromosome"/>
</dbReference>
<dbReference type="KEGG" id="lrs:PX52LOC_03021"/>
<dbReference type="Gene3D" id="3.40.50.1820">
    <property type="entry name" value="alpha/beta hydrolase"/>
    <property type="match status" value="1"/>
</dbReference>
<dbReference type="SUPFAM" id="SSF53474">
    <property type="entry name" value="alpha/beta-Hydrolases"/>
    <property type="match status" value="1"/>
</dbReference>
<dbReference type="RefSeq" id="WP_149110846.1">
    <property type="nucleotide sequence ID" value="NZ_CP042425.1"/>
</dbReference>
<sequence length="258" mass="28614">MNALEQDAPQIRAPIVLLHGLCGFDQIFACRRPVAEYFPGIRSYLTAGGNRVLVPRLSPTAGISTRAAELRAYLRREVGNQPVHLIGHSLGGLDARYMISKLGADDRVLSLTTVGTPHRGTSFADWGLDRLARFFRPLLRKAGLPEDAFHDLTVDSCRRFNEDVPDVPGVRYFAVAGVCAKPWLGAEWWLPARIVGKAEGPNDGVVSLASATWGERTDVWHAADHLNLVNWPNRKAKKRGLWRDRAADYGRLLSRLES</sequence>
<gene>
    <name evidence="2" type="ORF">PX52LOC_03021</name>
</gene>
<proteinExistence type="predicted"/>
<dbReference type="EMBL" id="CP042425">
    <property type="protein sequence ID" value="QEL16082.1"/>
    <property type="molecule type" value="Genomic_DNA"/>
</dbReference>
<dbReference type="Pfam" id="PF00561">
    <property type="entry name" value="Abhydrolase_1"/>
    <property type="match status" value="1"/>
</dbReference>
<protein>
    <recommendedName>
        <fullName evidence="1">AB hydrolase-1 domain-containing protein</fullName>
    </recommendedName>
</protein>
<evidence type="ECO:0000313" key="3">
    <source>
        <dbReference type="Proteomes" id="UP000324974"/>
    </source>
</evidence>
<dbReference type="InterPro" id="IPR029058">
    <property type="entry name" value="AB_hydrolase_fold"/>
</dbReference>
<dbReference type="InterPro" id="IPR000073">
    <property type="entry name" value="AB_hydrolase_1"/>
</dbReference>
<dbReference type="OrthoDB" id="556502at2"/>
<organism evidence="2 3">
    <name type="scientific">Limnoglobus roseus</name>
    <dbReference type="NCBI Taxonomy" id="2598579"/>
    <lineage>
        <taxon>Bacteria</taxon>
        <taxon>Pseudomonadati</taxon>
        <taxon>Planctomycetota</taxon>
        <taxon>Planctomycetia</taxon>
        <taxon>Gemmatales</taxon>
        <taxon>Gemmataceae</taxon>
        <taxon>Limnoglobus</taxon>
    </lineage>
</organism>
<name>A0A5C1AED3_9BACT</name>